<evidence type="ECO:0000313" key="1">
    <source>
        <dbReference type="EMBL" id="KIK62293.1"/>
    </source>
</evidence>
<dbReference type="Proteomes" id="UP000053593">
    <property type="component" value="Unassembled WGS sequence"/>
</dbReference>
<proteinExistence type="predicted"/>
<name>A0A0D0D030_9AGAR</name>
<evidence type="ECO:0000313" key="2">
    <source>
        <dbReference type="Proteomes" id="UP000053593"/>
    </source>
</evidence>
<organism evidence="1 2">
    <name type="scientific">Collybiopsis luxurians FD-317 M1</name>
    <dbReference type="NCBI Taxonomy" id="944289"/>
    <lineage>
        <taxon>Eukaryota</taxon>
        <taxon>Fungi</taxon>
        <taxon>Dikarya</taxon>
        <taxon>Basidiomycota</taxon>
        <taxon>Agaricomycotina</taxon>
        <taxon>Agaricomycetes</taxon>
        <taxon>Agaricomycetidae</taxon>
        <taxon>Agaricales</taxon>
        <taxon>Marasmiineae</taxon>
        <taxon>Omphalotaceae</taxon>
        <taxon>Collybiopsis</taxon>
        <taxon>Collybiopsis luxurians</taxon>
    </lineage>
</organism>
<keyword evidence="2" id="KW-1185">Reference proteome</keyword>
<protein>
    <submittedName>
        <fullName evidence="1">Uncharacterized protein</fullName>
    </submittedName>
</protein>
<gene>
    <name evidence="1" type="ORF">GYMLUDRAFT_42235</name>
</gene>
<dbReference type="HOGENOM" id="CLU_2441080_0_0_1"/>
<accession>A0A0D0D030</accession>
<reference evidence="1 2" key="1">
    <citation type="submission" date="2014-04" db="EMBL/GenBank/DDBJ databases">
        <title>Evolutionary Origins and Diversification of the Mycorrhizal Mutualists.</title>
        <authorList>
            <consortium name="DOE Joint Genome Institute"/>
            <consortium name="Mycorrhizal Genomics Consortium"/>
            <person name="Kohler A."/>
            <person name="Kuo A."/>
            <person name="Nagy L.G."/>
            <person name="Floudas D."/>
            <person name="Copeland A."/>
            <person name="Barry K.W."/>
            <person name="Cichocki N."/>
            <person name="Veneault-Fourrey C."/>
            <person name="LaButti K."/>
            <person name="Lindquist E.A."/>
            <person name="Lipzen A."/>
            <person name="Lundell T."/>
            <person name="Morin E."/>
            <person name="Murat C."/>
            <person name="Riley R."/>
            <person name="Ohm R."/>
            <person name="Sun H."/>
            <person name="Tunlid A."/>
            <person name="Henrissat B."/>
            <person name="Grigoriev I.V."/>
            <person name="Hibbett D.S."/>
            <person name="Martin F."/>
        </authorList>
    </citation>
    <scope>NUCLEOTIDE SEQUENCE [LARGE SCALE GENOMIC DNA]</scope>
    <source>
        <strain evidence="1 2">FD-317 M1</strain>
    </source>
</reference>
<dbReference type="EMBL" id="KN834768">
    <property type="protein sequence ID" value="KIK62293.1"/>
    <property type="molecule type" value="Genomic_DNA"/>
</dbReference>
<dbReference type="AlphaFoldDB" id="A0A0D0D030"/>
<dbReference type="OrthoDB" id="5342184at2759"/>
<sequence length="90" mass="9760">MVFSSFTSFESTNISPTTPASKQIVILYNQTGILEVSPVVDQISAIADVRACFITTEPEATEFDSVPSIWSQLLALLIGKTTAIFCVAMR</sequence>